<dbReference type="SUPFAM" id="SSF103378">
    <property type="entry name" value="2-methylcitrate dehydratase PrpD"/>
    <property type="match status" value="1"/>
</dbReference>
<dbReference type="Pfam" id="PF03972">
    <property type="entry name" value="MmgE_PrpD_N"/>
    <property type="match status" value="1"/>
</dbReference>
<feature type="region of interest" description="Disordered" evidence="2">
    <location>
        <begin position="1"/>
        <end position="24"/>
    </location>
</feature>
<dbReference type="InterPro" id="IPR005656">
    <property type="entry name" value="MmgE_PrpD"/>
</dbReference>
<dbReference type="InterPro" id="IPR036148">
    <property type="entry name" value="MmgE/PrpD_sf"/>
</dbReference>
<dbReference type="PANTHER" id="PTHR16943:SF8">
    <property type="entry name" value="2-METHYLCITRATE DEHYDRATASE"/>
    <property type="match status" value="1"/>
</dbReference>
<dbReference type="EMBL" id="UGQT01000001">
    <property type="protein sequence ID" value="STZ60082.1"/>
    <property type="molecule type" value="Genomic_DNA"/>
</dbReference>
<dbReference type="Gene3D" id="3.30.1330.120">
    <property type="entry name" value="2-methylcitrate dehydratase PrpD"/>
    <property type="match status" value="1"/>
</dbReference>
<evidence type="ECO:0000256" key="1">
    <source>
        <dbReference type="ARBA" id="ARBA00006174"/>
    </source>
</evidence>
<feature type="domain" description="MmgE/PrpD N-terminal" evidence="3">
    <location>
        <begin position="10"/>
        <end position="251"/>
    </location>
</feature>
<sequence length="459" mass="48225">MVAEISPQTRRLAEHLSGAARTPLPPEVLHKTKHHIIDTIAAMVSGAQLLPGIRGLAYVGADGDGPSALIGGRRSNPVDAALANGMSAHADETDDSHARSISHPGCAVVPAALAVGDLRHSSGEQILRAVAAGYDAGTRVVLSLGKPVLNTESSGRSTHAYCGLFGAAAAAGVVYALEEEQMRHALSYAAQSASGVTSWVRDPNHMEKAFVFAGMPASNGVRAAAMVASGCDGVGDVFSAVPNFLDALSTEVRRDELADGLGERYEIMHTNIKKFAVGSPAQAAVQAMLELVESEPIDPAQVAGIRIVLPHDLCRVVDNRSMPDICCQYLVAGTLVDRAFTFAMAHDDDRMTDPVITALRSVTELIADPDKAGVRTADVSVTLRDGRVRQRYVGAVRGTVDDPMTDEEVTAKAVDLMEPILGAAATGELMDTLWSLEACPDITTVTGMLTAGVYAEARR</sequence>
<reference evidence="5 6" key="1">
    <citation type="submission" date="2018-06" db="EMBL/GenBank/DDBJ databases">
        <authorList>
            <consortium name="Pathogen Informatics"/>
            <person name="Doyle S."/>
        </authorList>
    </citation>
    <scope>NUCLEOTIDE SEQUENCE [LARGE SCALE GENOMIC DNA]</scope>
    <source>
        <strain evidence="5 6">NCTC10821</strain>
    </source>
</reference>
<evidence type="ECO:0000259" key="4">
    <source>
        <dbReference type="Pfam" id="PF19305"/>
    </source>
</evidence>
<dbReference type="Proteomes" id="UP000254978">
    <property type="component" value="Unassembled WGS sequence"/>
</dbReference>
<dbReference type="AlphaFoldDB" id="A0A378TGZ3"/>
<dbReference type="PANTHER" id="PTHR16943">
    <property type="entry name" value="2-METHYLCITRATE DEHYDRATASE-RELATED"/>
    <property type="match status" value="1"/>
</dbReference>
<evidence type="ECO:0000313" key="5">
    <source>
        <dbReference type="EMBL" id="STZ60082.1"/>
    </source>
</evidence>
<feature type="domain" description="MmgE/PrpD C-terminal" evidence="4">
    <location>
        <begin position="275"/>
        <end position="434"/>
    </location>
</feature>
<proteinExistence type="inferred from homology"/>
<keyword evidence="6" id="KW-1185">Reference proteome</keyword>
<organism evidence="5 6">
    <name type="scientific">Mycolicibacterium tokaiense</name>
    <dbReference type="NCBI Taxonomy" id="39695"/>
    <lineage>
        <taxon>Bacteria</taxon>
        <taxon>Bacillati</taxon>
        <taxon>Actinomycetota</taxon>
        <taxon>Actinomycetes</taxon>
        <taxon>Mycobacteriales</taxon>
        <taxon>Mycobacteriaceae</taxon>
        <taxon>Mycolicibacterium</taxon>
    </lineage>
</organism>
<dbReference type="InterPro" id="IPR045337">
    <property type="entry name" value="MmgE_PrpD_C"/>
</dbReference>
<keyword evidence="5" id="KW-0456">Lyase</keyword>
<dbReference type="EC" id="4.1.1.6" evidence="5"/>
<dbReference type="InterPro" id="IPR042183">
    <property type="entry name" value="MmgE/PrpD_sf_1"/>
</dbReference>
<dbReference type="Gene3D" id="1.10.4100.10">
    <property type="entry name" value="2-methylcitrate dehydratase PrpD"/>
    <property type="match status" value="1"/>
</dbReference>
<dbReference type="InterPro" id="IPR042188">
    <property type="entry name" value="MmgE/PrpD_sf_2"/>
</dbReference>
<accession>A0A378TGZ3</accession>
<dbReference type="GO" id="GO:0047613">
    <property type="term" value="F:aconitate decarboxylase activity"/>
    <property type="evidence" value="ECO:0007669"/>
    <property type="project" value="UniProtKB-EC"/>
</dbReference>
<gene>
    <name evidence="5" type="ORF">NCTC10821_03620</name>
</gene>
<protein>
    <submittedName>
        <fullName evidence="5">MmgE/PrpD family protein</fullName>
        <ecNumber evidence="5">4.1.1.6</ecNumber>
    </submittedName>
</protein>
<evidence type="ECO:0000256" key="2">
    <source>
        <dbReference type="SAM" id="MobiDB-lite"/>
    </source>
</evidence>
<dbReference type="Pfam" id="PF19305">
    <property type="entry name" value="MmgE_PrpD_C"/>
    <property type="match status" value="1"/>
</dbReference>
<evidence type="ECO:0000259" key="3">
    <source>
        <dbReference type="Pfam" id="PF03972"/>
    </source>
</evidence>
<evidence type="ECO:0000313" key="6">
    <source>
        <dbReference type="Proteomes" id="UP000254978"/>
    </source>
</evidence>
<name>A0A378TGZ3_9MYCO</name>
<dbReference type="InterPro" id="IPR045336">
    <property type="entry name" value="MmgE_PrpD_N"/>
</dbReference>
<comment type="similarity">
    <text evidence="1">Belongs to the PrpD family.</text>
</comment>